<evidence type="ECO:0008006" key="5">
    <source>
        <dbReference type="Google" id="ProtNLM"/>
    </source>
</evidence>
<dbReference type="Gene3D" id="1.10.287.1490">
    <property type="match status" value="1"/>
</dbReference>
<keyword evidence="4" id="KW-1185">Reference proteome</keyword>
<dbReference type="AlphaFoldDB" id="A0A1E3PJ71"/>
<reference evidence="3 4" key="1">
    <citation type="journal article" date="2016" name="Proc. Natl. Acad. Sci. U.S.A.">
        <title>Comparative genomics of biotechnologically important yeasts.</title>
        <authorList>
            <person name="Riley R."/>
            <person name="Haridas S."/>
            <person name="Wolfe K.H."/>
            <person name="Lopes M.R."/>
            <person name="Hittinger C.T."/>
            <person name="Goeker M."/>
            <person name="Salamov A.A."/>
            <person name="Wisecaver J.H."/>
            <person name="Long T.M."/>
            <person name="Calvey C.H."/>
            <person name="Aerts A.L."/>
            <person name="Barry K.W."/>
            <person name="Choi C."/>
            <person name="Clum A."/>
            <person name="Coughlan A.Y."/>
            <person name="Deshpande S."/>
            <person name="Douglass A.P."/>
            <person name="Hanson S.J."/>
            <person name="Klenk H.-P."/>
            <person name="LaButti K.M."/>
            <person name="Lapidus A."/>
            <person name="Lindquist E.A."/>
            <person name="Lipzen A.M."/>
            <person name="Meier-Kolthoff J.P."/>
            <person name="Ohm R.A."/>
            <person name="Otillar R.P."/>
            <person name="Pangilinan J.L."/>
            <person name="Peng Y."/>
            <person name="Rokas A."/>
            <person name="Rosa C.A."/>
            <person name="Scheuner C."/>
            <person name="Sibirny A.A."/>
            <person name="Slot J.C."/>
            <person name="Stielow J.B."/>
            <person name="Sun H."/>
            <person name="Kurtzman C.P."/>
            <person name="Blackwell M."/>
            <person name="Grigoriev I.V."/>
            <person name="Jeffries T.W."/>
        </authorList>
    </citation>
    <scope>NUCLEOTIDE SEQUENCE [LARGE SCALE GENOMIC DNA]</scope>
    <source>
        <strain evidence="3 4">DSM 6958</strain>
    </source>
</reference>
<evidence type="ECO:0000256" key="1">
    <source>
        <dbReference type="SAM" id="Coils"/>
    </source>
</evidence>
<dbReference type="Proteomes" id="UP000095009">
    <property type="component" value="Unassembled WGS sequence"/>
</dbReference>
<keyword evidence="1" id="KW-0175">Coiled coil</keyword>
<evidence type="ECO:0000313" key="3">
    <source>
        <dbReference type="EMBL" id="ODQ65398.1"/>
    </source>
</evidence>
<organism evidence="3 4">
    <name type="scientific">Nadsonia fulvescens var. elongata DSM 6958</name>
    <dbReference type="NCBI Taxonomy" id="857566"/>
    <lineage>
        <taxon>Eukaryota</taxon>
        <taxon>Fungi</taxon>
        <taxon>Dikarya</taxon>
        <taxon>Ascomycota</taxon>
        <taxon>Saccharomycotina</taxon>
        <taxon>Dipodascomycetes</taxon>
        <taxon>Dipodascales</taxon>
        <taxon>Dipodascales incertae sedis</taxon>
        <taxon>Nadsonia</taxon>
    </lineage>
</organism>
<proteinExistence type="predicted"/>
<evidence type="ECO:0000256" key="2">
    <source>
        <dbReference type="SAM" id="MobiDB-lite"/>
    </source>
</evidence>
<name>A0A1E3PJ71_9ASCO</name>
<dbReference type="EMBL" id="KV454410">
    <property type="protein sequence ID" value="ODQ65398.1"/>
    <property type="molecule type" value="Genomic_DNA"/>
</dbReference>
<sequence>MSLYDILEQARNRVTIGDQRNSTNPPLCMPGTLNNVQHNNNHNDHNVTTQNDDKQTARFPNGGISSFYLQERDSFDGVGFRPSRSSNTLTAREGSDTNSSLRPSPELMVWIRRFELELLEFKKNMQLFNADHDKNTKSFKKFLNDWTEQFSKTREETKQELSQKSDIINEEVENIRRLIKSARDLLDSTNDNYNALKEKITTLQGQMTTYNIRIQTMETNQLSITRILQQLLGKIDSLEGSLEGNSNLIRSMGEKQDEVHKKYEKLCQQQNLMIKRERQKNTELAVVSAPNHAIMPLCSKRSYDDLNPEVLEQGSSSKRILYDGSSDAYCSSIINSDI</sequence>
<gene>
    <name evidence="3" type="ORF">NADFUDRAFT_51992</name>
</gene>
<accession>A0A1E3PJ71</accession>
<evidence type="ECO:0000313" key="4">
    <source>
        <dbReference type="Proteomes" id="UP000095009"/>
    </source>
</evidence>
<feature type="coiled-coil region" evidence="1">
    <location>
        <begin position="158"/>
        <end position="206"/>
    </location>
</feature>
<feature type="compositionally biased region" description="Polar residues" evidence="2">
    <location>
        <begin position="83"/>
        <end position="102"/>
    </location>
</feature>
<protein>
    <recommendedName>
        <fullName evidence="5">SWI5-dependent HO expression protein 3</fullName>
    </recommendedName>
</protein>
<feature type="region of interest" description="Disordered" evidence="2">
    <location>
        <begin position="79"/>
        <end position="102"/>
    </location>
</feature>